<evidence type="ECO:0000313" key="1">
    <source>
        <dbReference type="EMBL" id="KGJ02446.1"/>
    </source>
</evidence>
<dbReference type="EMBL" id="JRKS01000068">
    <property type="protein sequence ID" value="KGJ02446.1"/>
    <property type="molecule type" value="Genomic_DNA"/>
</dbReference>
<comment type="caution">
    <text evidence="1">The sequence shown here is derived from an EMBL/GenBank/DDBJ whole genome shotgun (WGS) entry which is preliminary data.</text>
</comment>
<accession>A0A099EWT9</accession>
<organism evidence="1 2">
    <name type="scientific">Paracoccus sphaerophysae</name>
    <dbReference type="NCBI Taxonomy" id="690417"/>
    <lineage>
        <taxon>Bacteria</taxon>
        <taxon>Pseudomonadati</taxon>
        <taxon>Pseudomonadota</taxon>
        <taxon>Alphaproteobacteria</taxon>
        <taxon>Rhodobacterales</taxon>
        <taxon>Paracoccaceae</taxon>
        <taxon>Paracoccus</taxon>
    </lineage>
</organism>
<reference evidence="1 2" key="2">
    <citation type="submission" date="2014-10" db="EMBL/GenBank/DDBJ databases">
        <title>Paracoccus sanguinis sp. nov., isolated from clinical specimens of New York State patients.</title>
        <authorList>
            <person name="Mingle L.A."/>
            <person name="Cole J.A."/>
            <person name="Lapierre P."/>
            <person name="Musser K.A."/>
        </authorList>
    </citation>
    <scope>NUCLEOTIDE SEQUENCE [LARGE SCALE GENOMIC DNA]</scope>
    <source>
        <strain evidence="1 2">HAMBI 3106</strain>
    </source>
</reference>
<dbReference type="STRING" id="690417.IC63_14705"/>
<dbReference type="Proteomes" id="UP000029917">
    <property type="component" value="Unassembled WGS sequence"/>
</dbReference>
<proteinExistence type="predicted"/>
<protein>
    <submittedName>
        <fullName evidence="1">Uncharacterized protein</fullName>
    </submittedName>
</protein>
<dbReference type="AlphaFoldDB" id="A0A099EWT9"/>
<sequence>MLSLADALASVPANDLLMFRNAAGVLGVEAAEGLQVIRDMILLALDETEAAHLPEVNRLSARAALAEALDVLESAA</sequence>
<name>A0A099EWT9_9RHOB</name>
<gene>
    <name evidence="1" type="ORF">IC63_14705</name>
</gene>
<evidence type="ECO:0000313" key="2">
    <source>
        <dbReference type="Proteomes" id="UP000029917"/>
    </source>
</evidence>
<reference evidence="1 2" key="1">
    <citation type="submission" date="2014-09" db="EMBL/GenBank/DDBJ databases">
        <authorList>
            <person name="McGinnis J.M."/>
            <person name="Wolfgang W.J."/>
        </authorList>
    </citation>
    <scope>NUCLEOTIDE SEQUENCE [LARGE SCALE GENOMIC DNA]</scope>
    <source>
        <strain evidence="1 2">HAMBI 3106</strain>
    </source>
</reference>
<keyword evidence="2" id="KW-1185">Reference proteome</keyword>